<dbReference type="InterPro" id="IPR015947">
    <property type="entry name" value="PUA-like_sf"/>
</dbReference>
<dbReference type="PROSITE" id="PS51787">
    <property type="entry name" value="LON_N"/>
    <property type="match status" value="1"/>
</dbReference>
<keyword evidence="6 9" id="KW-0720">Serine protease</keyword>
<dbReference type="Proteomes" id="UP000279089">
    <property type="component" value="Unassembled WGS sequence"/>
</dbReference>
<evidence type="ECO:0000256" key="6">
    <source>
        <dbReference type="ARBA" id="ARBA00022825"/>
    </source>
</evidence>
<feature type="active site" evidence="9 11">
    <location>
        <position position="705"/>
    </location>
</feature>
<dbReference type="GO" id="GO:0004252">
    <property type="term" value="F:serine-type endopeptidase activity"/>
    <property type="evidence" value="ECO:0007669"/>
    <property type="project" value="UniProtKB-UniRule"/>
</dbReference>
<dbReference type="InterPro" id="IPR003959">
    <property type="entry name" value="ATPase_AAA_core"/>
</dbReference>
<dbReference type="OrthoDB" id="9803599at2"/>
<dbReference type="PROSITE" id="PS51786">
    <property type="entry name" value="LON_PROTEOLYTIC"/>
    <property type="match status" value="1"/>
</dbReference>
<dbReference type="SUPFAM" id="SSF54211">
    <property type="entry name" value="Ribosomal protein S5 domain 2-like"/>
    <property type="match status" value="1"/>
</dbReference>
<dbReference type="SUPFAM" id="SSF88697">
    <property type="entry name" value="PUA domain-like"/>
    <property type="match status" value="1"/>
</dbReference>
<keyword evidence="5 9" id="KW-0378">Hydrolase</keyword>
<organism evidence="18 19">
    <name type="scientific">Chitinophaga barathri</name>
    <dbReference type="NCBI Taxonomy" id="1647451"/>
    <lineage>
        <taxon>Bacteria</taxon>
        <taxon>Pseudomonadati</taxon>
        <taxon>Bacteroidota</taxon>
        <taxon>Chitinophagia</taxon>
        <taxon>Chitinophagales</taxon>
        <taxon>Chitinophagaceae</taxon>
        <taxon>Chitinophaga</taxon>
    </lineage>
</organism>
<dbReference type="Pfam" id="PF22667">
    <property type="entry name" value="Lon_lid"/>
    <property type="match status" value="1"/>
</dbReference>
<comment type="function">
    <text evidence="9">ATP-dependent serine protease that mediates the selective degradation of mutant and abnormal proteins as well as certain short-lived regulatory proteins. Required for cellular homeostasis and for survival from DNA damage and developmental changes induced by stress. Degrades polypeptides processively to yield small peptide fragments that are 5 to 10 amino acids long. Binds to DNA in a double-stranded, site-specific manner.</text>
</comment>
<evidence type="ECO:0000313" key="19">
    <source>
        <dbReference type="Proteomes" id="UP000279089"/>
    </source>
</evidence>
<dbReference type="InterPro" id="IPR020568">
    <property type="entry name" value="Ribosomal_Su5_D2-typ_SF"/>
</dbReference>
<dbReference type="InterPro" id="IPR008269">
    <property type="entry name" value="Lon_proteolytic"/>
</dbReference>
<keyword evidence="7 9" id="KW-0067">ATP-binding</keyword>
<evidence type="ECO:0000256" key="9">
    <source>
        <dbReference type="HAMAP-Rule" id="MF_01973"/>
    </source>
</evidence>
<evidence type="ECO:0000259" key="16">
    <source>
        <dbReference type="PROSITE" id="PS51786"/>
    </source>
</evidence>
<reference evidence="19" key="1">
    <citation type="submission" date="2018-11" db="EMBL/GenBank/DDBJ databases">
        <title>Chitinophaga lutea sp.nov., isolate from arsenic contaminated soil.</title>
        <authorList>
            <person name="Zong Y."/>
        </authorList>
    </citation>
    <scope>NUCLEOTIDE SEQUENCE [LARGE SCALE GENOMIC DNA]</scope>
    <source>
        <strain evidence="19">YLT18</strain>
    </source>
</reference>
<dbReference type="SUPFAM" id="SSF52540">
    <property type="entry name" value="P-loop containing nucleoside triphosphate hydrolases"/>
    <property type="match status" value="1"/>
</dbReference>
<keyword evidence="3 9" id="KW-0645">Protease</keyword>
<dbReference type="InterPro" id="IPR003593">
    <property type="entry name" value="AAA+_ATPase"/>
</dbReference>
<dbReference type="InterPro" id="IPR004815">
    <property type="entry name" value="Lon_bac/euk-typ"/>
</dbReference>
<evidence type="ECO:0000256" key="8">
    <source>
        <dbReference type="ARBA" id="ARBA00023016"/>
    </source>
</evidence>
<dbReference type="RefSeq" id="WP_120515545.1">
    <property type="nucleotide sequence ID" value="NZ_QXZY01000003.1"/>
</dbReference>
<dbReference type="Gene3D" id="1.20.58.1480">
    <property type="match status" value="1"/>
</dbReference>
<feature type="domain" description="Lon proteolytic" evidence="16">
    <location>
        <begin position="618"/>
        <end position="799"/>
    </location>
</feature>
<name>A0A3N4MFD0_9BACT</name>
<dbReference type="GO" id="GO:0034605">
    <property type="term" value="P:cellular response to heat"/>
    <property type="evidence" value="ECO:0007669"/>
    <property type="project" value="UniProtKB-UniRule"/>
</dbReference>
<dbReference type="Pfam" id="PF05362">
    <property type="entry name" value="Lon_C"/>
    <property type="match status" value="1"/>
</dbReference>
<evidence type="ECO:0000256" key="7">
    <source>
        <dbReference type="ARBA" id="ARBA00022840"/>
    </source>
</evidence>
<feature type="coiled-coil region" evidence="15">
    <location>
        <begin position="219"/>
        <end position="246"/>
    </location>
</feature>
<evidence type="ECO:0000256" key="1">
    <source>
        <dbReference type="ARBA" id="ARBA00004496"/>
    </source>
</evidence>
<dbReference type="InterPro" id="IPR003111">
    <property type="entry name" value="Lon_prtase_N"/>
</dbReference>
<dbReference type="Gene3D" id="1.20.5.5270">
    <property type="match status" value="1"/>
</dbReference>
<keyword evidence="2 9" id="KW-0963">Cytoplasm</keyword>
<comment type="subunit">
    <text evidence="9 10">Homohexamer. Organized in a ring with a central cavity.</text>
</comment>
<gene>
    <name evidence="9 18" type="primary">lon</name>
    <name evidence="18" type="ORF">EG028_03785</name>
</gene>
<dbReference type="AlphaFoldDB" id="A0A3N4MFD0"/>
<feature type="domain" description="Lon N-terminal" evidence="17">
    <location>
        <begin position="37"/>
        <end position="231"/>
    </location>
</feature>
<dbReference type="GO" id="GO:0005737">
    <property type="term" value="C:cytoplasm"/>
    <property type="evidence" value="ECO:0007669"/>
    <property type="project" value="UniProtKB-SubCell"/>
</dbReference>
<feature type="active site" evidence="9 11">
    <location>
        <position position="748"/>
    </location>
</feature>
<dbReference type="NCBIfam" id="TIGR00763">
    <property type="entry name" value="lon"/>
    <property type="match status" value="1"/>
</dbReference>
<evidence type="ECO:0000256" key="15">
    <source>
        <dbReference type="SAM" id="Coils"/>
    </source>
</evidence>
<dbReference type="HAMAP" id="MF_01973">
    <property type="entry name" value="lon_bact"/>
    <property type="match status" value="1"/>
</dbReference>
<evidence type="ECO:0000256" key="13">
    <source>
        <dbReference type="PROSITE-ProRule" id="PRU01122"/>
    </source>
</evidence>
<evidence type="ECO:0000256" key="3">
    <source>
        <dbReference type="ARBA" id="ARBA00022670"/>
    </source>
</evidence>
<dbReference type="Gene3D" id="3.30.230.10">
    <property type="match status" value="1"/>
</dbReference>
<dbReference type="SMART" id="SM00464">
    <property type="entry name" value="LON"/>
    <property type="match status" value="1"/>
</dbReference>
<dbReference type="PROSITE" id="PS01046">
    <property type="entry name" value="LON_SER"/>
    <property type="match status" value="1"/>
</dbReference>
<dbReference type="InterPro" id="IPR008268">
    <property type="entry name" value="Peptidase_S16_AS"/>
</dbReference>
<dbReference type="InterPro" id="IPR054594">
    <property type="entry name" value="Lon_lid"/>
</dbReference>
<dbReference type="EC" id="3.4.21.53" evidence="9 10"/>
<evidence type="ECO:0000259" key="17">
    <source>
        <dbReference type="PROSITE" id="PS51787"/>
    </source>
</evidence>
<dbReference type="Gene3D" id="1.10.8.60">
    <property type="match status" value="1"/>
</dbReference>
<keyword evidence="4 9" id="KW-0547">Nucleotide-binding</keyword>
<keyword evidence="8 9" id="KW-0346">Stress response</keyword>
<dbReference type="EMBL" id="RMBX01000002">
    <property type="protein sequence ID" value="RPD42308.1"/>
    <property type="molecule type" value="Genomic_DNA"/>
</dbReference>
<dbReference type="InterPro" id="IPR027417">
    <property type="entry name" value="P-loop_NTPase"/>
</dbReference>
<dbReference type="GO" id="GO:0005524">
    <property type="term" value="F:ATP binding"/>
    <property type="evidence" value="ECO:0007669"/>
    <property type="project" value="UniProtKB-UniRule"/>
</dbReference>
<dbReference type="FunFam" id="3.40.50.300:FF:000382">
    <property type="entry name" value="Lon protease homolog 2, peroxisomal"/>
    <property type="match status" value="1"/>
</dbReference>
<dbReference type="GO" id="GO:0006515">
    <property type="term" value="P:protein quality control for misfolded or incompletely synthesized proteins"/>
    <property type="evidence" value="ECO:0007669"/>
    <property type="project" value="UniProtKB-UniRule"/>
</dbReference>
<dbReference type="GO" id="GO:0004176">
    <property type="term" value="F:ATP-dependent peptidase activity"/>
    <property type="evidence" value="ECO:0007669"/>
    <property type="project" value="UniProtKB-UniRule"/>
</dbReference>
<dbReference type="PRINTS" id="PR00830">
    <property type="entry name" value="ENDOLAPTASE"/>
</dbReference>
<comment type="caution">
    <text evidence="18">The sequence shown here is derived from an EMBL/GenBank/DDBJ whole genome shotgun (WGS) entry which is preliminary data.</text>
</comment>
<evidence type="ECO:0000256" key="4">
    <source>
        <dbReference type="ARBA" id="ARBA00022741"/>
    </source>
</evidence>
<dbReference type="InterPro" id="IPR014721">
    <property type="entry name" value="Ribsml_uS5_D2-typ_fold_subgr"/>
</dbReference>
<dbReference type="Gene3D" id="2.30.130.40">
    <property type="entry name" value="LON domain-like"/>
    <property type="match status" value="1"/>
</dbReference>
<accession>A0A3N4MFD0</accession>
<dbReference type="PIRSF" id="PIRSF001174">
    <property type="entry name" value="Lon_proteas"/>
    <property type="match status" value="1"/>
</dbReference>
<evidence type="ECO:0000256" key="12">
    <source>
        <dbReference type="PIRSR" id="PIRSR001174-2"/>
    </source>
</evidence>
<proteinExistence type="evidence at transcript level"/>
<dbReference type="GO" id="GO:0016887">
    <property type="term" value="F:ATP hydrolysis activity"/>
    <property type="evidence" value="ECO:0007669"/>
    <property type="project" value="UniProtKB-UniRule"/>
</dbReference>
<keyword evidence="19" id="KW-1185">Reference proteome</keyword>
<protein>
    <recommendedName>
        <fullName evidence="9 10">Lon protease</fullName>
        <ecNumber evidence="9 10">3.4.21.53</ecNumber>
    </recommendedName>
    <alternativeName>
        <fullName evidence="9">ATP-dependent protease La</fullName>
    </alternativeName>
</protein>
<dbReference type="CDD" id="cd19500">
    <property type="entry name" value="RecA-like_Lon"/>
    <property type="match status" value="1"/>
</dbReference>
<evidence type="ECO:0000256" key="2">
    <source>
        <dbReference type="ARBA" id="ARBA00022490"/>
    </source>
</evidence>
<dbReference type="SMART" id="SM00382">
    <property type="entry name" value="AAA"/>
    <property type="match status" value="1"/>
</dbReference>
<evidence type="ECO:0000256" key="10">
    <source>
        <dbReference type="PIRNR" id="PIRNR001174"/>
    </source>
</evidence>
<dbReference type="InterPro" id="IPR027065">
    <property type="entry name" value="Lon_Prtase"/>
</dbReference>
<feature type="binding site" evidence="9 12">
    <location>
        <begin position="382"/>
        <end position="389"/>
    </location>
    <ligand>
        <name>ATP</name>
        <dbReference type="ChEBI" id="CHEBI:30616"/>
    </ligand>
</feature>
<dbReference type="Pfam" id="PF02190">
    <property type="entry name" value="LON_substr_bdg"/>
    <property type="match status" value="1"/>
</dbReference>
<dbReference type="InterPro" id="IPR027543">
    <property type="entry name" value="Lon_bac"/>
</dbReference>
<keyword evidence="15" id="KW-0175">Coiled coil</keyword>
<sequence>MNTFFLGNTEEEMEFMPIIPLNEDGEGQEDDKIPEELALLPLRNTVLFPGVVLPITVGRDKSIKAVNDAYKTDKMIGVVAQKDSNIEEPGITDLSDVGTVAKIVKLIKMPDGGTTIIIQGRKRFKITSILTEDPYFKASYELMPDEMEENDSEFDAYVSSIKDLAAQIIQLSPNIPSEASIILKNIENAPFLIHFVSSNLNSEVKDKQRLLEINNLRVRAELLMKLLQVELQLAELKNKINNKTKQDLDKQQREYFLQQQMKSIKEELGGDSNDREVKEMQRKAELKKWPESAKELFTKGIEKLERMHPSTPDYSVVYNHLDLMLDLPWHEFTKDSYDLKKAKKVLDNDHYGMDRIKERILEYLAVLKLKGDMKSPILCFVGPPGIGKTSLGRSIANAIGRKYARLSLGGLHDESEIRGHRKTYIGAMAGRILQTIRKVKSGNPVMILDEIDKIGNDFRGDPASALLEVLDPEQNSTFYDNYLELEYDLSKVLFIATANNINAIPLALRDRLEIIDLSGYSIEEKVEIAKRHLLPKQKEAHGLKDYKFTFANKVIEKVIADYTRESGVRELDRQFAAIMRSLAKDVAMGTKLKDTVSEERVIKALGKQKYSNEIYKTGNPSGVAVGLAWTYVGGDILFIESSLSEGKGDLKLTGNLGNVMKESAVTALSYLQANAATYKIDPRMFRDKTIHVHVPEGAVPKDGPSAGVTMLTALTSAYTGRRVKPYLAMTGEITLRGQVLPVGGIKEKILAAKRAGIKEVILCWQNEKDIQDINPDYIKGLKFHYVREMNQVLETALLKR</sequence>
<comment type="similarity">
    <text evidence="9 10 13 14">Belongs to the peptidase S16 family.</text>
</comment>
<evidence type="ECO:0000313" key="18">
    <source>
        <dbReference type="EMBL" id="RPD42308.1"/>
    </source>
</evidence>
<evidence type="ECO:0000256" key="11">
    <source>
        <dbReference type="PIRSR" id="PIRSR001174-1"/>
    </source>
</evidence>
<evidence type="ECO:0000256" key="5">
    <source>
        <dbReference type="ARBA" id="ARBA00022801"/>
    </source>
</evidence>
<comment type="catalytic activity">
    <reaction evidence="9 10 13">
        <text>Hydrolysis of proteins in presence of ATP.</text>
        <dbReference type="EC" id="3.4.21.53"/>
    </reaction>
</comment>
<dbReference type="PANTHER" id="PTHR10046">
    <property type="entry name" value="ATP DEPENDENT LON PROTEASE FAMILY MEMBER"/>
    <property type="match status" value="1"/>
</dbReference>
<evidence type="ECO:0000256" key="14">
    <source>
        <dbReference type="RuleBase" id="RU000591"/>
    </source>
</evidence>
<dbReference type="Pfam" id="PF00004">
    <property type="entry name" value="AAA"/>
    <property type="match status" value="1"/>
</dbReference>
<dbReference type="Gene3D" id="3.40.50.300">
    <property type="entry name" value="P-loop containing nucleotide triphosphate hydrolases"/>
    <property type="match status" value="1"/>
</dbReference>
<dbReference type="GO" id="GO:0043565">
    <property type="term" value="F:sequence-specific DNA binding"/>
    <property type="evidence" value="ECO:0007669"/>
    <property type="project" value="UniProtKB-UniRule"/>
</dbReference>
<comment type="subcellular location">
    <subcellularLocation>
        <location evidence="1 9 10">Cytoplasm</location>
    </subcellularLocation>
</comment>
<comment type="induction">
    <text evidence="9">By heat shock.</text>
</comment>
<dbReference type="InterPro" id="IPR046336">
    <property type="entry name" value="Lon_prtase_N_sf"/>
</dbReference>